<feature type="region of interest" description="Disordered" evidence="1">
    <location>
        <begin position="1"/>
        <end position="32"/>
    </location>
</feature>
<evidence type="ECO:0000313" key="2">
    <source>
        <dbReference type="EMBL" id="GIQ79789.1"/>
    </source>
</evidence>
<feature type="compositionally biased region" description="Polar residues" evidence="1">
    <location>
        <begin position="12"/>
        <end position="28"/>
    </location>
</feature>
<sequence>MKRSLSHPSAPDTDSASPEVVSQPTSPSDRSRELVDTLLGLVADLDLAEAERYRVHVVPVEETQGRRGERERSTPASKPLREALKYLVEYTLKKESRLMDMYRLGMHLLAVAILQRPGIDEDTVVGTLKLMGALTATTDLPRLSCAANAGFHTVTLAVAGSNAWRYRPSVDNEAVVILGQMSRLGGLFDEKTSQSTLEAVGRIIHENNSDDDCDFCSLAYEVHSVAWNAALLLKRHAGADVDSMPQCDPIKHVRVLLEEGADAHAQRRAVLFLVKALNYVHFERVVLDFCTSVVTLCRDVITHEDCPPESQLEAMELIRSVTEDTHSNVQGIPVPGLDGDAVVTTILDLVERAADNWEELELPGMLRIYAKTVQPETALACVRWLVGVMSVPSPHRRYRSMLTLLALPDFMRIASPPCPPDGPYLIGEEVAALVTKEFIEGVLDYIKTSCFTWMGSSHTGGLAAACHVLAVVCRNRSNKDSDRVCALVGVCGVMDTCKSLASHHIDSANVVSPLLAPVAALASNGHWRQTTLVKQGAVPLLLLGMAKHASHTAEGERDSDTERLRRACVQTLANLGHSVETEVET</sequence>
<protein>
    <recommendedName>
        <fullName evidence="4">Armadillo-type fold</fullName>
    </recommendedName>
</protein>
<evidence type="ECO:0008006" key="4">
    <source>
        <dbReference type="Google" id="ProtNLM"/>
    </source>
</evidence>
<reference evidence="2 3" key="1">
    <citation type="journal article" date="2018" name="PLoS ONE">
        <title>The draft genome of Kipferlia bialata reveals reductive genome evolution in fornicate parasites.</title>
        <authorList>
            <person name="Tanifuji G."/>
            <person name="Takabayashi S."/>
            <person name="Kume K."/>
            <person name="Takagi M."/>
            <person name="Nakayama T."/>
            <person name="Kamikawa R."/>
            <person name="Inagaki Y."/>
            <person name="Hashimoto T."/>
        </authorList>
    </citation>
    <scope>NUCLEOTIDE SEQUENCE [LARGE SCALE GENOMIC DNA]</scope>
    <source>
        <strain evidence="2">NY0173</strain>
    </source>
</reference>
<accession>A0A9K3CQK7</accession>
<dbReference type="Gene3D" id="1.25.10.10">
    <property type="entry name" value="Leucine-rich Repeat Variant"/>
    <property type="match status" value="1"/>
</dbReference>
<gene>
    <name evidence="2" type="ORF">KIPB_000488</name>
</gene>
<keyword evidence="3" id="KW-1185">Reference proteome</keyword>
<dbReference type="AlphaFoldDB" id="A0A9K3CQK7"/>
<dbReference type="SUPFAM" id="SSF48371">
    <property type="entry name" value="ARM repeat"/>
    <property type="match status" value="1"/>
</dbReference>
<name>A0A9K3CQK7_9EUKA</name>
<dbReference type="EMBL" id="BDIP01000055">
    <property type="protein sequence ID" value="GIQ79789.1"/>
    <property type="molecule type" value="Genomic_DNA"/>
</dbReference>
<dbReference type="InterPro" id="IPR016024">
    <property type="entry name" value="ARM-type_fold"/>
</dbReference>
<evidence type="ECO:0000256" key="1">
    <source>
        <dbReference type="SAM" id="MobiDB-lite"/>
    </source>
</evidence>
<evidence type="ECO:0000313" key="3">
    <source>
        <dbReference type="Proteomes" id="UP000265618"/>
    </source>
</evidence>
<organism evidence="2 3">
    <name type="scientific">Kipferlia bialata</name>
    <dbReference type="NCBI Taxonomy" id="797122"/>
    <lineage>
        <taxon>Eukaryota</taxon>
        <taxon>Metamonada</taxon>
        <taxon>Carpediemonas-like organisms</taxon>
        <taxon>Kipferlia</taxon>
    </lineage>
</organism>
<comment type="caution">
    <text evidence="2">The sequence shown here is derived from an EMBL/GenBank/DDBJ whole genome shotgun (WGS) entry which is preliminary data.</text>
</comment>
<proteinExistence type="predicted"/>
<dbReference type="Proteomes" id="UP000265618">
    <property type="component" value="Unassembled WGS sequence"/>
</dbReference>
<dbReference type="InterPro" id="IPR011989">
    <property type="entry name" value="ARM-like"/>
</dbReference>